<feature type="compositionally biased region" description="Polar residues" evidence="1">
    <location>
        <begin position="318"/>
        <end position="332"/>
    </location>
</feature>
<feature type="compositionally biased region" description="Low complexity" evidence="1">
    <location>
        <begin position="269"/>
        <end position="317"/>
    </location>
</feature>
<feature type="domain" description="Anti-sigma-D factor RsdA sigma factor binding region" evidence="3">
    <location>
        <begin position="46"/>
        <end position="95"/>
    </location>
</feature>
<keyword evidence="2" id="KW-0812">Transmembrane</keyword>
<evidence type="ECO:0000259" key="3">
    <source>
        <dbReference type="Pfam" id="PF16751"/>
    </source>
</evidence>
<dbReference type="Pfam" id="PF16751">
    <property type="entry name" value="RsdA_SigD_bd"/>
    <property type="match status" value="1"/>
</dbReference>
<keyword evidence="2" id="KW-0472">Membrane</keyword>
<name>A0A7G7MPB8_9PSEU</name>
<feature type="compositionally biased region" description="Low complexity" evidence="1">
    <location>
        <begin position="338"/>
        <end position="350"/>
    </location>
</feature>
<gene>
    <name evidence="4" type="ORF">H6H00_12510</name>
</gene>
<proteinExistence type="predicted"/>
<keyword evidence="5" id="KW-1185">Reference proteome</keyword>
<evidence type="ECO:0000256" key="2">
    <source>
        <dbReference type="SAM" id="Phobius"/>
    </source>
</evidence>
<evidence type="ECO:0000256" key="1">
    <source>
        <dbReference type="SAM" id="MobiDB-lite"/>
    </source>
</evidence>
<reference evidence="4 5" key="1">
    <citation type="submission" date="2020-08" db="EMBL/GenBank/DDBJ databases">
        <authorList>
            <person name="Mo P."/>
        </authorList>
    </citation>
    <scope>NUCLEOTIDE SEQUENCE [LARGE SCALE GENOMIC DNA]</scope>
    <source>
        <strain evidence="4 5">CGMCC 4.1532</strain>
    </source>
</reference>
<dbReference type="Proteomes" id="UP000515728">
    <property type="component" value="Chromosome"/>
</dbReference>
<dbReference type="EMBL" id="CP060131">
    <property type="protein sequence ID" value="QNG54629.1"/>
    <property type="molecule type" value="Genomic_DNA"/>
</dbReference>
<keyword evidence="2" id="KW-1133">Transmembrane helix</keyword>
<feature type="region of interest" description="Disordered" evidence="1">
    <location>
        <begin position="228"/>
        <end position="357"/>
    </location>
</feature>
<accession>A0A7G7MPB8</accession>
<feature type="transmembrane region" description="Helical" evidence="2">
    <location>
        <begin position="123"/>
        <end position="144"/>
    </location>
</feature>
<sequence length="357" mass="35889">MQDERRGFGETSPRRPRTNGSNGFHAADGMRTNPIPFQDVSEDPIDLVAVQADDELISALAAGMSVSAPGVGGYDADDQVAALLASWRAEVDSEPLPELVDLDTAMATVQAASRPPGRRARHLFPLAAAAAMIVFTVGGVSVGASDARPGDTLWGVSRVLYSERAESVEAAERVESRINEAKDALTRGEPEVAAAALAAAEEDLSVVRAEEGLAELAEVQSFLEAKAAETPPGQPVQPGTPLAADPRRPVPPRAATEGTPTPPAPAAPGAPTTTAPTSPSDAAVSPLSADATPAPTTSTVPPGTGTSSGDTPQGSTSATSEGSADPTTTTSGQGLGGATATEEGTPTAAGSESTTPS</sequence>
<dbReference type="AlphaFoldDB" id="A0A7G7MPB8"/>
<protein>
    <recommendedName>
        <fullName evidence="3">Anti-sigma-D factor RsdA sigma factor binding region domain-containing protein</fullName>
    </recommendedName>
</protein>
<evidence type="ECO:0000313" key="4">
    <source>
        <dbReference type="EMBL" id="QNG54629.1"/>
    </source>
</evidence>
<evidence type="ECO:0000313" key="5">
    <source>
        <dbReference type="Proteomes" id="UP000515728"/>
    </source>
</evidence>
<feature type="region of interest" description="Disordered" evidence="1">
    <location>
        <begin position="1"/>
        <end position="38"/>
    </location>
</feature>
<dbReference type="RefSeq" id="WP_185721431.1">
    <property type="nucleotide sequence ID" value="NZ_BAAAWI010000001.1"/>
</dbReference>
<dbReference type="Gene3D" id="6.10.250.1300">
    <property type="match status" value="1"/>
</dbReference>
<dbReference type="KEGG" id="ppel:H6H00_12510"/>
<dbReference type="InterPro" id="IPR031928">
    <property type="entry name" value="RsdA_SigD-bd"/>
</dbReference>
<organism evidence="4 5">
    <name type="scientific">Pseudonocardia petroleophila</name>
    <dbReference type="NCBI Taxonomy" id="37331"/>
    <lineage>
        <taxon>Bacteria</taxon>
        <taxon>Bacillati</taxon>
        <taxon>Actinomycetota</taxon>
        <taxon>Actinomycetes</taxon>
        <taxon>Pseudonocardiales</taxon>
        <taxon>Pseudonocardiaceae</taxon>
        <taxon>Pseudonocardia</taxon>
    </lineage>
</organism>